<sequence length="271" mass="31931">MNLNELINYLNGKYNISRLNIIKKLSMIEKKDIIEYMFSDPFISEKNVEKLEKNIKGYPIEYLVNEVQFLNNIFYIDERVLIPRVETEDLVLIAKKIIEEKNIKKILDLGTGSGVIAITLKKFFPDIEIIASDISFEALEVFKKNCKKNNVNIKSYLGSYLEPFLKEHEQIDLIISNPPYVEEEYKNKNETLKYEPDIALFAGKDGQNFYRKLINKYYDLIKNKTLLFETTEFNVLKTYDLIDKLSGKTEIKKDSFGIERFIYHYKNSHKD</sequence>
<dbReference type="EC" id="2.1.1.297" evidence="1"/>
<evidence type="ECO:0000313" key="7">
    <source>
        <dbReference type="EMBL" id="PWJ96251.1"/>
    </source>
</evidence>
<dbReference type="GO" id="GO:0032259">
    <property type="term" value="P:methylation"/>
    <property type="evidence" value="ECO:0007669"/>
    <property type="project" value="UniProtKB-KW"/>
</dbReference>
<keyword evidence="2 7" id="KW-0489">Methyltransferase</keyword>
<dbReference type="SUPFAM" id="SSF53335">
    <property type="entry name" value="S-adenosyl-L-methionine-dependent methyltransferases"/>
    <property type="match status" value="1"/>
</dbReference>
<dbReference type="GO" id="GO:0102559">
    <property type="term" value="F:peptide chain release factor N(5)-glutamine methyltransferase activity"/>
    <property type="evidence" value="ECO:0007669"/>
    <property type="project" value="UniProtKB-EC"/>
</dbReference>
<evidence type="ECO:0000256" key="2">
    <source>
        <dbReference type="ARBA" id="ARBA00022603"/>
    </source>
</evidence>
<comment type="catalytic activity">
    <reaction evidence="5">
        <text>L-glutaminyl-[peptide chain release factor] + S-adenosyl-L-methionine = N(5)-methyl-L-glutaminyl-[peptide chain release factor] + S-adenosyl-L-homocysteine + H(+)</text>
        <dbReference type="Rhea" id="RHEA:42896"/>
        <dbReference type="Rhea" id="RHEA-COMP:10271"/>
        <dbReference type="Rhea" id="RHEA-COMP:10272"/>
        <dbReference type="ChEBI" id="CHEBI:15378"/>
        <dbReference type="ChEBI" id="CHEBI:30011"/>
        <dbReference type="ChEBI" id="CHEBI:57856"/>
        <dbReference type="ChEBI" id="CHEBI:59789"/>
        <dbReference type="ChEBI" id="CHEBI:61891"/>
        <dbReference type="EC" id="2.1.1.297"/>
    </reaction>
</comment>
<comment type="caution">
    <text evidence="7">The sequence shown here is derived from an EMBL/GenBank/DDBJ whole genome shotgun (WGS) entry which is preliminary data.</text>
</comment>
<proteinExistence type="predicted"/>
<dbReference type="NCBIfam" id="TIGR00536">
    <property type="entry name" value="hemK_fam"/>
    <property type="match status" value="1"/>
</dbReference>
<dbReference type="RefSeq" id="WP_109603871.1">
    <property type="nucleotide sequence ID" value="NZ_QGGI01000002.1"/>
</dbReference>
<dbReference type="InterPro" id="IPR007848">
    <property type="entry name" value="Small_mtfrase_dom"/>
</dbReference>
<dbReference type="Pfam" id="PF05175">
    <property type="entry name" value="MTS"/>
    <property type="match status" value="1"/>
</dbReference>
<dbReference type="AlphaFoldDB" id="A0AA45HJI3"/>
<name>A0AA45HJI3_9BACT</name>
<accession>A0AA45HJI3</accession>
<dbReference type="CDD" id="cd02440">
    <property type="entry name" value="AdoMet_MTases"/>
    <property type="match status" value="1"/>
</dbReference>
<dbReference type="InterPro" id="IPR004556">
    <property type="entry name" value="HemK-like"/>
</dbReference>
<keyword evidence="3" id="KW-0808">Transferase</keyword>
<dbReference type="PANTHER" id="PTHR18895">
    <property type="entry name" value="HEMK METHYLTRANSFERASE"/>
    <property type="match status" value="1"/>
</dbReference>
<dbReference type="PROSITE" id="PS00092">
    <property type="entry name" value="N6_MTASE"/>
    <property type="match status" value="1"/>
</dbReference>
<dbReference type="GO" id="GO:0003676">
    <property type="term" value="F:nucleic acid binding"/>
    <property type="evidence" value="ECO:0007669"/>
    <property type="project" value="InterPro"/>
</dbReference>
<evidence type="ECO:0000256" key="5">
    <source>
        <dbReference type="ARBA" id="ARBA00048391"/>
    </source>
</evidence>
<dbReference type="InterPro" id="IPR002052">
    <property type="entry name" value="DNA_methylase_N6_adenine_CS"/>
</dbReference>
<dbReference type="InterPro" id="IPR050320">
    <property type="entry name" value="N5-glutamine_MTase"/>
</dbReference>
<organism evidence="7 8">
    <name type="scientific">Oceanotoga teriensis</name>
    <dbReference type="NCBI Taxonomy" id="515440"/>
    <lineage>
        <taxon>Bacteria</taxon>
        <taxon>Thermotogati</taxon>
        <taxon>Thermotogota</taxon>
        <taxon>Thermotogae</taxon>
        <taxon>Petrotogales</taxon>
        <taxon>Petrotogaceae</taxon>
        <taxon>Oceanotoga</taxon>
    </lineage>
</organism>
<dbReference type="InterPro" id="IPR029063">
    <property type="entry name" value="SAM-dependent_MTases_sf"/>
</dbReference>
<keyword evidence="4" id="KW-0949">S-adenosyl-L-methionine</keyword>
<reference evidence="7 8" key="1">
    <citation type="submission" date="2018-05" db="EMBL/GenBank/DDBJ databases">
        <title>Genomic Encyclopedia of Type Strains, Phase IV (KMG-IV): sequencing the most valuable type-strain genomes for metagenomic binning, comparative biology and taxonomic classification.</title>
        <authorList>
            <person name="Goeker M."/>
        </authorList>
    </citation>
    <scope>NUCLEOTIDE SEQUENCE [LARGE SCALE GENOMIC DNA]</scope>
    <source>
        <strain evidence="7 8">DSM 24906</strain>
    </source>
</reference>
<dbReference type="Gene3D" id="3.40.50.150">
    <property type="entry name" value="Vaccinia Virus protein VP39"/>
    <property type="match status" value="1"/>
</dbReference>
<evidence type="ECO:0000313" key="8">
    <source>
        <dbReference type="Proteomes" id="UP000245921"/>
    </source>
</evidence>
<gene>
    <name evidence="7" type="ORF">C7380_102168</name>
</gene>
<keyword evidence="8" id="KW-1185">Reference proteome</keyword>
<dbReference type="PANTHER" id="PTHR18895:SF74">
    <property type="entry name" value="MTRF1L RELEASE FACTOR GLUTAMINE METHYLTRANSFERASE"/>
    <property type="match status" value="1"/>
</dbReference>
<feature type="domain" description="Methyltransferase small" evidence="6">
    <location>
        <begin position="98"/>
        <end position="186"/>
    </location>
</feature>
<evidence type="ECO:0000256" key="3">
    <source>
        <dbReference type="ARBA" id="ARBA00022679"/>
    </source>
</evidence>
<dbReference type="Proteomes" id="UP000245921">
    <property type="component" value="Unassembled WGS sequence"/>
</dbReference>
<protein>
    <recommendedName>
        <fullName evidence="1">peptide chain release factor N(5)-glutamine methyltransferase</fullName>
        <ecNumber evidence="1">2.1.1.297</ecNumber>
    </recommendedName>
</protein>
<evidence type="ECO:0000259" key="6">
    <source>
        <dbReference type="Pfam" id="PF05175"/>
    </source>
</evidence>
<evidence type="ECO:0000256" key="4">
    <source>
        <dbReference type="ARBA" id="ARBA00022691"/>
    </source>
</evidence>
<dbReference type="EMBL" id="QGGI01000002">
    <property type="protein sequence ID" value="PWJ96251.1"/>
    <property type="molecule type" value="Genomic_DNA"/>
</dbReference>
<evidence type="ECO:0000256" key="1">
    <source>
        <dbReference type="ARBA" id="ARBA00012771"/>
    </source>
</evidence>